<feature type="region of interest" description="Disordered" evidence="1">
    <location>
        <begin position="1"/>
        <end position="32"/>
    </location>
</feature>
<reference evidence="2" key="1">
    <citation type="submission" date="2014-11" db="EMBL/GenBank/DDBJ databases">
        <authorList>
            <person name="Amaro Gonzalez C."/>
        </authorList>
    </citation>
    <scope>NUCLEOTIDE SEQUENCE</scope>
</reference>
<organism evidence="2">
    <name type="scientific">Anguilla anguilla</name>
    <name type="common">European freshwater eel</name>
    <name type="synonym">Muraena anguilla</name>
    <dbReference type="NCBI Taxonomy" id="7936"/>
    <lineage>
        <taxon>Eukaryota</taxon>
        <taxon>Metazoa</taxon>
        <taxon>Chordata</taxon>
        <taxon>Craniata</taxon>
        <taxon>Vertebrata</taxon>
        <taxon>Euteleostomi</taxon>
        <taxon>Actinopterygii</taxon>
        <taxon>Neopterygii</taxon>
        <taxon>Teleostei</taxon>
        <taxon>Anguilliformes</taxon>
        <taxon>Anguillidae</taxon>
        <taxon>Anguilla</taxon>
    </lineage>
</organism>
<accession>A0A0E9QYK8</accession>
<dbReference type="EMBL" id="GBXM01086648">
    <property type="protein sequence ID" value="JAH21929.1"/>
    <property type="molecule type" value="Transcribed_RNA"/>
</dbReference>
<name>A0A0E9QYK8_ANGAN</name>
<dbReference type="EMBL" id="GBXM01100243">
    <property type="protein sequence ID" value="JAH08334.1"/>
    <property type="molecule type" value="Transcribed_RNA"/>
</dbReference>
<proteinExistence type="predicted"/>
<evidence type="ECO:0000313" key="2">
    <source>
        <dbReference type="EMBL" id="JAH21929.1"/>
    </source>
</evidence>
<sequence length="32" mass="3610">MIPIALTTVTGHRNTRFTQQEQADKPKSKPTN</sequence>
<protein>
    <submittedName>
        <fullName evidence="2">Uncharacterized protein</fullName>
    </submittedName>
</protein>
<feature type="compositionally biased region" description="Basic and acidic residues" evidence="1">
    <location>
        <begin position="22"/>
        <end position="32"/>
    </location>
</feature>
<dbReference type="EMBL" id="GBXM01076724">
    <property type="protein sequence ID" value="JAH31853.1"/>
    <property type="molecule type" value="Transcribed_RNA"/>
</dbReference>
<dbReference type="AlphaFoldDB" id="A0A0E9QYK8"/>
<evidence type="ECO:0000256" key="1">
    <source>
        <dbReference type="SAM" id="MobiDB-lite"/>
    </source>
</evidence>
<feature type="compositionally biased region" description="Polar residues" evidence="1">
    <location>
        <begin position="7"/>
        <end position="21"/>
    </location>
</feature>
<reference evidence="2" key="2">
    <citation type="journal article" date="2015" name="Fish Shellfish Immunol.">
        <title>Early steps in the European eel (Anguilla anguilla)-Vibrio vulnificus interaction in the gills: Role of the RtxA13 toxin.</title>
        <authorList>
            <person name="Callol A."/>
            <person name="Pajuelo D."/>
            <person name="Ebbesson L."/>
            <person name="Teles M."/>
            <person name="MacKenzie S."/>
            <person name="Amaro C."/>
        </authorList>
    </citation>
    <scope>NUCLEOTIDE SEQUENCE</scope>
</reference>